<name>A0A0F9EIW1_9ZZZZ</name>
<protein>
    <submittedName>
        <fullName evidence="1">Uncharacterized protein</fullName>
    </submittedName>
</protein>
<accession>A0A0F9EIW1</accession>
<feature type="non-terminal residue" evidence="1">
    <location>
        <position position="1"/>
    </location>
</feature>
<sequence>KIYDRVMSDATLRPLTYRYPDPTRFREISAGNQKMQKKAQGMMDMDLAAMDAQIQGMGVTDPTDIQAMKDVLTKYQATPVGSTPIGTPPATVNPAAGGGAFMNGVGLSNKLNMQKNSEFPIQGEPLEDLTVDPWEQAGVEALYTSVMDGLSFAETYDAVRNATQGNALITQAEFEQMGQLITGDKGQQGIIASKAAELIKQAEVDTVKHLHKTAEIVQDEFKFDDMNSSETAQWIDTYVNTYNKSLDNGDGLIEASRVAHKTAADALSTARIKLALRDKDTLVPLTETDPDYSIATTDEFEAEFGGKYEDTDGGILPMEDREYTTMFKGTASEINRRTTYADVKQKGDKWVVTPKGSEKVLGEHSTEEKAVSQLQAIEISKHKQSSIVKKAVYELTPEGQNILAQLTQGQLVAGPNSDVLHTVLRWVLDNPAASLDEMAASQGGDINMLQQAVQYALTTGYINITPGDQMIMPDNMQEGMPPGALANTSKLNMQKSAEPTGFDLDADDVGQNPINYSRLKGQIQDLL</sequence>
<dbReference type="EMBL" id="LAZR01036821">
    <property type="protein sequence ID" value="KKL23838.1"/>
    <property type="molecule type" value="Genomic_DNA"/>
</dbReference>
<organism evidence="1">
    <name type="scientific">marine sediment metagenome</name>
    <dbReference type="NCBI Taxonomy" id="412755"/>
    <lineage>
        <taxon>unclassified sequences</taxon>
        <taxon>metagenomes</taxon>
        <taxon>ecological metagenomes</taxon>
    </lineage>
</organism>
<gene>
    <name evidence="1" type="ORF">LCGC14_2421380</name>
</gene>
<comment type="caution">
    <text evidence="1">The sequence shown here is derived from an EMBL/GenBank/DDBJ whole genome shotgun (WGS) entry which is preliminary data.</text>
</comment>
<dbReference type="AlphaFoldDB" id="A0A0F9EIW1"/>
<reference evidence="1" key="1">
    <citation type="journal article" date="2015" name="Nature">
        <title>Complex archaea that bridge the gap between prokaryotes and eukaryotes.</title>
        <authorList>
            <person name="Spang A."/>
            <person name="Saw J.H."/>
            <person name="Jorgensen S.L."/>
            <person name="Zaremba-Niedzwiedzka K."/>
            <person name="Martijn J."/>
            <person name="Lind A.E."/>
            <person name="van Eijk R."/>
            <person name="Schleper C."/>
            <person name="Guy L."/>
            <person name="Ettema T.J."/>
        </authorList>
    </citation>
    <scope>NUCLEOTIDE SEQUENCE</scope>
</reference>
<feature type="non-terminal residue" evidence="1">
    <location>
        <position position="527"/>
    </location>
</feature>
<proteinExistence type="predicted"/>
<evidence type="ECO:0000313" key="1">
    <source>
        <dbReference type="EMBL" id="KKL23838.1"/>
    </source>
</evidence>